<dbReference type="GO" id="GO:0045892">
    <property type="term" value="P:negative regulation of DNA-templated transcription"/>
    <property type="evidence" value="ECO:0007669"/>
    <property type="project" value="InterPro"/>
</dbReference>
<dbReference type="AlphaFoldDB" id="A0A0P0R696"/>
<evidence type="ECO:0000256" key="5">
    <source>
        <dbReference type="ARBA" id="ARBA00023015"/>
    </source>
</evidence>
<accession>A0A0P0R696</accession>
<dbReference type="InterPro" id="IPR031316">
    <property type="entry name" value="FlgM_C"/>
</dbReference>
<reference evidence="11 12" key="1">
    <citation type="journal article" date="2014" name="Genome Announc.">
        <title>Draft Genome Sequence of the Haloacid-Degrading Burkholderia caribensis Strain MBA4.</title>
        <authorList>
            <person name="Pan Y."/>
            <person name="Kong K.F."/>
            <person name="Tsang J.S."/>
        </authorList>
    </citation>
    <scope>NUCLEOTIDE SEQUENCE [LARGE SCALE GENOMIC DNA]</scope>
    <source>
        <strain evidence="11 12">MBA4</strain>
    </source>
</reference>
<dbReference type="SUPFAM" id="SSF101498">
    <property type="entry name" value="Anti-sigma factor FlgM"/>
    <property type="match status" value="1"/>
</dbReference>
<proteinExistence type="inferred from homology"/>
<dbReference type="InterPro" id="IPR007412">
    <property type="entry name" value="FlgM"/>
</dbReference>
<evidence type="ECO:0000256" key="9">
    <source>
        <dbReference type="SAM" id="MobiDB-lite"/>
    </source>
</evidence>
<keyword evidence="5" id="KW-0805">Transcription regulation</keyword>
<keyword evidence="6" id="KW-0804">Transcription</keyword>
<keyword evidence="4" id="KW-1005">Bacterial flagellum biogenesis</keyword>
<feature type="region of interest" description="Disordered" evidence="9">
    <location>
        <begin position="21"/>
        <end position="55"/>
    </location>
</feature>
<comment type="similarity">
    <text evidence="1">Belongs to the FlgM family.</text>
</comment>
<evidence type="ECO:0000256" key="3">
    <source>
        <dbReference type="ARBA" id="ARBA00022491"/>
    </source>
</evidence>
<dbReference type="Proteomes" id="UP000019146">
    <property type="component" value="Chromosome 1"/>
</dbReference>
<evidence type="ECO:0000256" key="7">
    <source>
        <dbReference type="ARBA" id="ARBA00024739"/>
    </source>
</evidence>
<dbReference type="KEGG" id="bcai:K788_0008605"/>
<feature type="compositionally biased region" description="Low complexity" evidence="9">
    <location>
        <begin position="35"/>
        <end position="55"/>
    </location>
</feature>
<evidence type="ECO:0000256" key="1">
    <source>
        <dbReference type="ARBA" id="ARBA00005322"/>
    </source>
</evidence>
<protein>
    <recommendedName>
        <fullName evidence="2">Negative regulator of flagellin synthesis</fullName>
    </recommendedName>
    <alternativeName>
        <fullName evidence="8">Anti-sigma-28 factor</fullName>
    </alternativeName>
</protein>
<sequence>MDAVNSFKSFRKPIVKVDSTTHSGLQTLKDGLQRTQQGDAATTGGAGTATSTATGASGDANVNLSGLSSHLHSLASAGSSDIDTAHVESIKSAIKNGTLTIDSGKIADGVLATARDLLQKKSQSSGN</sequence>
<keyword evidence="3" id="KW-0678">Repressor</keyword>
<dbReference type="GO" id="GO:0044781">
    <property type="term" value="P:bacterial-type flagellum organization"/>
    <property type="evidence" value="ECO:0007669"/>
    <property type="project" value="UniProtKB-KW"/>
</dbReference>
<dbReference type="NCBIfam" id="TIGR03824">
    <property type="entry name" value="FlgM_jcvi"/>
    <property type="match status" value="1"/>
</dbReference>
<dbReference type="InterPro" id="IPR035890">
    <property type="entry name" value="Anti-sigma-28_factor_FlgM_sf"/>
</dbReference>
<evidence type="ECO:0000313" key="11">
    <source>
        <dbReference type="EMBL" id="ALL63654.1"/>
    </source>
</evidence>
<evidence type="ECO:0000313" key="12">
    <source>
        <dbReference type="Proteomes" id="UP000019146"/>
    </source>
</evidence>
<evidence type="ECO:0000256" key="4">
    <source>
        <dbReference type="ARBA" id="ARBA00022795"/>
    </source>
</evidence>
<dbReference type="Pfam" id="PF04316">
    <property type="entry name" value="FlgM"/>
    <property type="match status" value="1"/>
</dbReference>
<name>A0A0P0R696_9BURK</name>
<evidence type="ECO:0000256" key="2">
    <source>
        <dbReference type="ARBA" id="ARBA00017823"/>
    </source>
</evidence>
<organism evidence="11 12">
    <name type="scientific">Paraburkholderia caribensis MBA4</name>
    <dbReference type="NCBI Taxonomy" id="1323664"/>
    <lineage>
        <taxon>Bacteria</taxon>
        <taxon>Pseudomonadati</taxon>
        <taxon>Pseudomonadota</taxon>
        <taxon>Betaproteobacteria</taxon>
        <taxon>Burkholderiales</taxon>
        <taxon>Burkholderiaceae</taxon>
        <taxon>Paraburkholderia</taxon>
    </lineage>
</organism>
<feature type="domain" description="Anti-sigma-28 factor FlgM C-terminal" evidence="10">
    <location>
        <begin position="62"/>
        <end position="111"/>
    </location>
</feature>
<evidence type="ECO:0000256" key="6">
    <source>
        <dbReference type="ARBA" id="ARBA00023163"/>
    </source>
</evidence>
<dbReference type="EMBL" id="CP012746">
    <property type="protein sequence ID" value="ALL63654.1"/>
    <property type="molecule type" value="Genomic_DNA"/>
</dbReference>
<evidence type="ECO:0000259" key="10">
    <source>
        <dbReference type="Pfam" id="PF04316"/>
    </source>
</evidence>
<comment type="function">
    <text evidence="7">Responsible for the coupling of flagellin expression to flagellar assembly by preventing expression of the flagellin genes when a component of the middle class of proteins is defective. It negatively regulates flagellar genes by inhibiting the activity of FliA by directly binding to FliA.</text>
</comment>
<gene>
    <name evidence="11" type="ORF">K788_0008605</name>
</gene>
<evidence type="ECO:0000256" key="8">
    <source>
        <dbReference type="ARBA" id="ARBA00030117"/>
    </source>
</evidence>